<feature type="transmembrane region" description="Helical" evidence="4">
    <location>
        <begin position="36"/>
        <end position="53"/>
    </location>
</feature>
<sequence>MTRDEWTIWVPFGAGLLVLAGATIGLRVVRKIPATVFGLLLAAAATGLAAVVLRLAAGSSPLTDRLWVLSVLVLLPTALVLYPDGRPPAGLGWVAVGVVAVSGSVALITPHPYASSGLSGIVAFLLVLAVQWWRYEYADPAGRRALQWLALGAFPGTLLACLNLFVASQEAAAVLDLAAGVVFIACLALGLVAPGVRDARALALGFSVHAGTVLLVMSVYAGLLSGIETIAGHPVEIAPGGLGLLAAVCALGYAPFARLFRQVIEQLLFGARSDPIQAATRAGERLSDDPVPALRSLRESLNLPYAALVDGSGEPVAVSGKPPEAVVRRSLSGVDPGVGHLEVGLRPGHLTLLREDEQVLAVLTPALAQLMHARRLRAEVQASRAAVVAAIEEERRRLRRDLHDGIGPRLTGVAYAADAARNVLGRDPDRAAELLTGVRQEAGEAIVEIRRLVEGLRPPSLDQVGLEQTVRQHARHLLRPDGRPLDVDVQVPGPLPPLGAAVEVTAYRIVVEALTNAARHSRGERATVILTLADDRELAVEVHDDGPARTPWVPGCGLTAMRERAEMLGGTLAARAGETGGVVSARLPLTATPVG</sequence>
<dbReference type="RefSeq" id="WP_203780481.1">
    <property type="nucleotide sequence ID" value="NZ_BOMV01000011.1"/>
</dbReference>
<dbReference type="GO" id="GO:0016020">
    <property type="term" value="C:membrane"/>
    <property type="evidence" value="ECO:0007669"/>
    <property type="project" value="InterPro"/>
</dbReference>
<dbReference type="GO" id="GO:0000155">
    <property type="term" value="F:phosphorelay sensor kinase activity"/>
    <property type="evidence" value="ECO:0007669"/>
    <property type="project" value="InterPro"/>
</dbReference>
<accession>A0A919JSS0</accession>
<keyword evidence="4" id="KW-0472">Membrane</keyword>
<evidence type="ECO:0000256" key="4">
    <source>
        <dbReference type="SAM" id="Phobius"/>
    </source>
</evidence>
<feature type="transmembrane region" description="Helical" evidence="4">
    <location>
        <begin position="65"/>
        <end position="82"/>
    </location>
</feature>
<keyword evidence="2" id="KW-0418">Kinase</keyword>
<keyword evidence="3" id="KW-0902">Two-component regulatory system</keyword>
<dbReference type="SMART" id="SM00387">
    <property type="entry name" value="HATPase_c"/>
    <property type="match status" value="1"/>
</dbReference>
<dbReference type="Pfam" id="PF02518">
    <property type="entry name" value="HATPase_c"/>
    <property type="match status" value="1"/>
</dbReference>
<dbReference type="InterPro" id="IPR036890">
    <property type="entry name" value="HATPase_C_sf"/>
</dbReference>
<feature type="transmembrane region" description="Helical" evidence="4">
    <location>
        <begin position="145"/>
        <end position="166"/>
    </location>
</feature>
<evidence type="ECO:0000313" key="7">
    <source>
        <dbReference type="Proteomes" id="UP000636960"/>
    </source>
</evidence>
<proteinExistence type="predicted"/>
<dbReference type="Gene3D" id="1.20.5.1930">
    <property type="match status" value="1"/>
</dbReference>
<dbReference type="GO" id="GO:0046983">
    <property type="term" value="F:protein dimerization activity"/>
    <property type="evidence" value="ECO:0007669"/>
    <property type="project" value="InterPro"/>
</dbReference>
<evidence type="ECO:0000256" key="3">
    <source>
        <dbReference type="ARBA" id="ARBA00023012"/>
    </source>
</evidence>
<dbReference type="Gene3D" id="3.30.565.10">
    <property type="entry name" value="Histidine kinase-like ATPase, C-terminal domain"/>
    <property type="match status" value="1"/>
</dbReference>
<protein>
    <recommendedName>
        <fullName evidence="5">Histidine kinase/HSP90-like ATPase domain-containing protein</fullName>
    </recommendedName>
</protein>
<feature type="transmembrane region" description="Helical" evidence="4">
    <location>
        <begin position="172"/>
        <end position="194"/>
    </location>
</feature>
<keyword evidence="7" id="KW-1185">Reference proteome</keyword>
<feature type="transmembrane region" description="Helical" evidence="4">
    <location>
        <begin position="6"/>
        <end position="29"/>
    </location>
</feature>
<feature type="domain" description="Histidine kinase/HSP90-like ATPase" evidence="5">
    <location>
        <begin position="501"/>
        <end position="591"/>
    </location>
</feature>
<evidence type="ECO:0000259" key="5">
    <source>
        <dbReference type="SMART" id="SM00387"/>
    </source>
</evidence>
<keyword evidence="4" id="KW-0812">Transmembrane</keyword>
<dbReference type="SUPFAM" id="SSF55874">
    <property type="entry name" value="ATPase domain of HSP90 chaperone/DNA topoisomerase II/histidine kinase"/>
    <property type="match status" value="1"/>
</dbReference>
<keyword evidence="1" id="KW-0808">Transferase</keyword>
<dbReference type="PANTHER" id="PTHR24421">
    <property type="entry name" value="NITRATE/NITRITE SENSOR PROTEIN NARX-RELATED"/>
    <property type="match status" value="1"/>
</dbReference>
<feature type="transmembrane region" description="Helical" evidence="4">
    <location>
        <begin position="89"/>
        <end position="108"/>
    </location>
</feature>
<reference evidence="6" key="1">
    <citation type="submission" date="2021-01" db="EMBL/GenBank/DDBJ databases">
        <title>Whole genome shotgun sequence of Actinoplanes rishiriensis NBRC 108556.</title>
        <authorList>
            <person name="Komaki H."/>
            <person name="Tamura T."/>
        </authorList>
    </citation>
    <scope>NUCLEOTIDE SEQUENCE</scope>
    <source>
        <strain evidence="6">NBRC 108556</strain>
    </source>
</reference>
<dbReference type="AlphaFoldDB" id="A0A919JSS0"/>
<dbReference type="Pfam" id="PF07730">
    <property type="entry name" value="HisKA_3"/>
    <property type="match status" value="1"/>
</dbReference>
<gene>
    <name evidence="6" type="ORF">Ari01nite_16200</name>
</gene>
<keyword evidence="4" id="KW-1133">Transmembrane helix</keyword>
<feature type="transmembrane region" description="Helical" evidence="4">
    <location>
        <begin position="237"/>
        <end position="256"/>
    </location>
</feature>
<dbReference type="Proteomes" id="UP000636960">
    <property type="component" value="Unassembled WGS sequence"/>
</dbReference>
<feature type="transmembrane region" description="Helical" evidence="4">
    <location>
        <begin position="114"/>
        <end position="133"/>
    </location>
</feature>
<dbReference type="InterPro" id="IPR003594">
    <property type="entry name" value="HATPase_dom"/>
</dbReference>
<dbReference type="CDD" id="cd16917">
    <property type="entry name" value="HATPase_UhpB-NarQ-NarX-like"/>
    <property type="match status" value="1"/>
</dbReference>
<feature type="transmembrane region" description="Helical" evidence="4">
    <location>
        <begin position="201"/>
        <end position="225"/>
    </location>
</feature>
<name>A0A919JSS0_9ACTN</name>
<evidence type="ECO:0000256" key="2">
    <source>
        <dbReference type="ARBA" id="ARBA00022777"/>
    </source>
</evidence>
<dbReference type="InterPro" id="IPR050482">
    <property type="entry name" value="Sensor_HK_TwoCompSys"/>
</dbReference>
<organism evidence="6 7">
    <name type="scientific">Paractinoplanes rishiriensis</name>
    <dbReference type="NCBI Taxonomy" id="1050105"/>
    <lineage>
        <taxon>Bacteria</taxon>
        <taxon>Bacillati</taxon>
        <taxon>Actinomycetota</taxon>
        <taxon>Actinomycetes</taxon>
        <taxon>Micromonosporales</taxon>
        <taxon>Micromonosporaceae</taxon>
        <taxon>Paractinoplanes</taxon>
    </lineage>
</organism>
<dbReference type="InterPro" id="IPR011712">
    <property type="entry name" value="Sig_transdc_His_kin_sub3_dim/P"/>
</dbReference>
<dbReference type="EMBL" id="BOMV01000011">
    <property type="protein sequence ID" value="GIE94155.1"/>
    <property type="molecule type" value="Genomic_DNA"/>
</dbReference>
<comment type="caution">
    <text evidence="6">The sequence shown here is derived from an EMBL/GenBank/DDBJ whole genome shotgun (WGS) entry which is preliminary data.</text>
</comment>
<evidence type="ECO:0000256" key="1">
    <source>
        <dbReference type="ARBA" id="ARBA00022679"/>
    </source>
</evidence>
<evidence type="ECO:0000313" key="6">
    <source>
        <dbReference type="EMBL" id="GIE94155.1"/>
    </source>
</evidence>